<gene>
    <name evidence="2" type="primary">ORF221605</name>
</gene>
<feature type="region of interest" description="Disordered" evidence="1">
    <location>
        <begin position="32"/>
        <end position="67"/>
    </location>
</feature>
<organism evidence="2">
    <name type="scientific">Arion vulgaris</name>
    <dbReference type="NCBI Taxonomy" id="1028688"/>
    <lineage>
        <taxon>Eukaryota</taxon>
        <taxon>Metazoa</taxon>
        <taxon>Spiralia</taxon>
        <taxon>Lophotrochozoa</taxon>
        <taxon>Mollusca</taxon>
        <taxon>Gastropoda</taxon>
        <taxon>Heterobranchia</taxon>
        <taxon>Euthyneura</taxon>
        <taxon>Panpulmonata</taxon>
        <taxon>Eupulmonata</taxon>
        <taxon>Stylommatophora</taxon>
        <taxon>Helicina</taxon>
        <taxon>Arionoidea</taxon>
        <taxon>Arionidae</taxon>
        <taxon>Arion</taxon>
    </lineage>
</organism>
<name>A0A0B7C4N3_9EUPU</name>
<dbReference type="EMBL" id="HACG01052705">
    <property type="protein sequence ID" value="CEK99576.1"/>
    <property type="molecule type" value="Transcribed_RNA"/>
</dbReference>
<sequence>YHATRIEFNVYTTYNRKSSWCSPCEVTQAGAVLDSDSRQNPTLDTGSPLFLPSGARGQKGKVLVTGQ</sequence>
<evidence type="ECO:0000313" key="2">
    <source>
        <dbReference type="EMBL" id="CEK99576.1"/>
    </source>
</evidence>
<protein>
    <submittedName>
        <fullName evidence="2">Uncharacterized protein</fullName>
    </submittedName>
</protein>
<feature type="non-terminal residue" evidence="2">
    <location>
        <position position="1"/>
    </location>
</feature>
<accession>A0A0B7C4N3</accession>
<evidence type="ECO:0000256" key="1">
    <source>
        <dbReference type="SAM" id="MobiDB-lite"/>
    </source>
</evidence>
<reference evidence="2" key="1">
    <citation type="submission" date="2014-12" db="EMBL/GenBank/DDBJ databases">
        <title>Insight into the proteome of Arion vulgaris.</title>
        <authorList>
            <person name="Aradska J."/>
            <person name="Bulat T."/>
            <person name="Smidak R."/>
            <person name="Sarate P."/>
            <person name="Gangsoo J."/>
            <person name="Sialana F."/>
            <person name="Bilban M."/>
            <person name="Lubec G."/>
        </authorList>
    </citation>
    <scope>NUCLEOTIDE SEQUENCE</scope>
    <source>
        <tissue evidence="2">Skin</tissue>
    </source>
</reference>
<dbReference type="AlphaFoldDB" id="A0A0B7C4N3"/>
<proteinExistence type="predicted"/>
<feature type="non-terminal residue" evidence="2">
    <location>
        <position position="67"/>
    </location>
</feature>